<reference evidence="1" key="1">
    <citation type="journal article" date="2015" name="Nature">
        <title>Complex archaea that bridge the gap between prokaryotes and eukaryotes.</title>
        <authorList>
            <person name="Spang A."/>
            <person name="Saw J.H."/>
            <person name="Jorgensen S.L."/>
            <person name="Zaremba-Niedzwiedzka K."/>
            <person name="Martijn J."/>
            <person name="Lind A.E."/>
            <person name="van Eijk R."/>
            <person name="Schleper C."/>
            <person name="Guy L."/>
            <person name="Ettema T.J."/>
        </authorList>
    </citation>
    <scope>NUCLEOTIDE SEQUENCE</scope>
</reference>
<proteinExistence type="predicted"/>
<dbReference type="EMBL" id="LAZR01013426">
    <property type="protein sequence ID" value="KKM22011.1"/>
    <property type="molecule type" value="Genomic_DNA"/>
</dbReference>
<accession>A0A0F9I353</accession>
<sequence length="89" mass="10134">MIPYYEKNTGILRHEESNILYVVLDKIKVDELSADIWHTFNAVKLQVEKETKESLYLSKTILALSPDGDETYILNFISDGMVVNEGAVL</sequence>
<organism evidence="1">
    <name type="scientific">marine sediment metagenome</name>
    <dbReference type="NCBI Taxonomy" id="412755"/>
    <lineage>
        <taxon>unclassified sequences</taxon>
        <taxon>metagenomes</taxon>
        <taxon>ecological metagenomes</taxon>
    </lineage>
</organism>
<gene>
    <name evidence="1" type="ORF">LCGC14_1629640</name>
</gene>
<evidence type="ECO:0000313" key="1">
    <source>
        <dbReference type="EMBL" id="KKM22011.1"/>
    </source>
</evidence>
<dbReference type="AlphaFoldDB" id="A0A0F9I353"/>
<comment type="caution">
    <text evidence="1">The sequence shown here is derived from an EMBL/GenBank/DDBJ whole genome shotgun (WGS) entry which is preliminary data.</text>
</comment>
<name>A0A0F9I353_9ZZZZ</name>
<protein>
    <submittedName>
        <fullName evidence="1">Uncharacterized protein</fullName>
    </submittedName>
</protein>